<sequence>MHYITDVPSVTDVLVIGGGPTGLMTAAGLARRGHRVVLLEKHATPFGLPRAGHVDHEAVRILQAVGAHEDLLADARPYGDYTWYDGEGERLFTVDFGARSVSGWFTDYTIYQPTLESGLLRALAGMGERVTLCYGARALAVRQTGDAVEVDVAPREGGPARTLTARYLVAADGARSPVRESLGIERSDLGFGERWLIVDAAVRERWPGQGGGAQYCDWRRPAFETPLGARHHRWEWYLHQDEDAAEFERPETAWRLLAARGIEPRHVRIVRRQVYAFEARTATRWREGRILLAGDAAHTMPPFMGQGMCSGLRDAADLAWKLDLVLRGAAGDRLLDSYESERRPHAETWTLISKIAGEISCVTDREAARERDARLRAGPEPLPPFPRLTGPLISSRPGPLSGTLFRQDLVGHEGGAGLFDDVTPAAFLLVTLDGDELVVRPQALGSAEPPGPSRLRDVTGAYRAYFGEHGVAAIAVRPDRYVFGAAAGAPGLLEELHAALEAAGAEPAEAVRG</sequence>
<feature type="domain" description="FAD-binding" evidence="2">
    <location>
        <begin position="11"/>
        <end position="348"/>
    </location>
</feature>
<keyword evidence="1" id="KW-0560">Oxidoreductase</keyword>
<dbReference type="GO" id="GO:0071949">
    <property type="term" value="F:FAD binding"/>
    <property type="evidence" value="ECO:0007669"/>
    <property type="project" value="InterPro"/>
</dbReference>
<gene>
    <name evidence="3" type="ORF">HNP84_007610</name>
</gene>
<keyword evidence="4" id="KW-1185">Reference proteome</keyword>
<evidence type="ECO:0000256" key="1">
    <source>
        <dbReference type="ARBA" id="ARBA00023002"/>
    </source>
</evidence>
<dbReference type="GO" id="GO:0019622">
    <property type="term" value="P:3-(3-hydroxy)phenylpropionate catabolic process"/>
    <property type="evidence" value="ECO:0007669"/>
    <property type="project" value="TreeGrafter"/>
</dbReference>
<organism evidence="3 4">
    <name type="scientific">Thermocatellispora tengchongensis</name>
    <dbReference type="NCBI Taxonomy" id="1073253"/>
    <lineage>
        <taxon>Bacteria</taxon>
        <taxon>Bacillati</taxon>
        <taxon>Actinomycetota</taxon>
        <taxon>Actinomycetes</taxon>
        <taxon>Streptosporangiales</taxon>
        <taxon>Streptosporangiaceae</taxon>
        <taxon>Thermocatellispora</taxon>
    </lineage>
</organism>
<name>A0A840PLB5_9ACTN</name>
<evidence type="ECO:0000313" key="3">
    <source>
        <dbReference type="EMBL" id="MBB5137857.1"/>
    </source>
</evidence>
<accession>A0A840PLB5</accession>
<proteinExistence type="predicted"/>
<dbReference type="Gene3D" id="3.30.70.2450">
    <property type="match status" value="1"/>
</dbReference>
<dbReference type="SUPFAM" id="SSF51905">
    <property type="entry name" value="FAD/NAD(P)-binding domain"/>
    <property type="match status" value="1"/>
</dbReference>
<dbReference type="PANTHER" id="PTHR43476">
    <property type="entry name" value="3-(3-HYDROXY-PHENYL)PROPIONATE/3-HYDROXYCINNAMIC ACID HYDROXYLASE"/>
    <property type="match status" value="1"/>
</dbReference>
<dbReference type="PRINTS" id="PR00420">
    <property type="entry name" value="RNGMNOXGNASE"/>
</dbReference>
<dbReference type="InterPro" id="IPR002938">
    <property type="entry name" value="FAD-bd"/>
</dbReference>
<protein>
    <submittedName>
        <fullName evidence="3">2-polyprenyl-6-methoxyphenol hydroxylase-like FAD-dependent oxidoreductase</fullName>
    </submittedName>
</protein>
<dbReference type="AlphaFoldDB" id="A0A840PLB5"/>
<dbReference type="EMBL" id="JACHGN010000020">
    <property type="protein sequence ID" value="MBB5137857.1"/>
    <property type="molecule type" value="Genomic_DNA"/>
</dbReference>
<dbReference type="InterPro" id="IPR036188">
    <property type="entry name" value="FAD/NAD-bd_sf"/>
</dbReference>
<comment type="caution">
    <text evidence="3">The sequence shown here is derived from an EMBL/GenBank/DDBJ whole genome shotgun (WGS) entry which is preliminary data.</text>
</comment>
<dbReference type="InterPro" id="IPR050631">
    <property type="entry name" value="PheA/TfdB_FAD_monoxygenase"/>
</dbReference>
<dbReference type="GO" id="GO:0008688">
    <property type="term" value="F:3-(3-hydroxyphenyl)propionate hydroxylase activity"/>
    <property type="evidence" value="ECO:0007669"/>
    <property type="project" value="TreeGrafter"/>
</dbReference>
<dbReference type="NCBIfam" id="NF004829">
    <property type="entry name" value="PRK06183.1-3"/>
    <property type="match status" value="1"/>
</dbReference>
<dbReference type="Pfam" id="PF01494">
    <property type="entry name" value="FAD_binding_3"/>
    <property type="match status" value="1"/>
</dbReference>
<evidence type="ECO:0000259" key="2">
    <source>
        <dbReference type="Pfam" id="PF01494"/>
    </source>
</evidence>
<dbReference type="PANTHER" id="PTHR43476:SF3">
    <property type="entry name" value="FAD-BINDING MONOOXYGENASE"/>
    <property type="match status" value="1"/>
</dbReference>
<dbReference type="RefSeq" id="WP_185054744.1">
    <property type="nucleotide sequence ID" value="NZ_BAABIX010000002.1"/>
</dbReference>
<evidence type="ECO:0000313" key="4">
    <source>
        <dbReference type="Proteomes" id="UP000578449"/>
    </source>
</evidence>
<dbReference type="Proteomes" id="UP000578449">
    <property type="component" value="Unassembled WGS sequence"/>
</dbReference>
<reference evidence="3 4" key="1">
    <citation type="submission" date="2020-08" db="EMBL/GenBank/DDBJ databases">
        <title>Genomic Encyclopedia of Type Strains, Phase IV (KMG-IV): sequencing the most valuable type-strain genomes for metagenomic binning, comparative biology and taxonomic classification.</title>
        <authorList>
            <person name="Goeker M."/>
        </authorList>
    </citation>
    <scope>NUCLEOTIDE SEQUENCE [LARGE SCALE GENOMIC DNA]</scope>
    <source>
        <strain evidence="3 4">DSM 45615</strain>
    </source>
</reference>
<dbReference type="Gene3D" id="3.50.50.60">
    <property type="entry name" value="FAD/NAD(P)-binding domain"/>
    <property type="match status" value="1"/>
</dbReference>